<keyword evidence="4" id="KW-1185">Reference proteome</keyword>
<dbReference type="InterPro" id="IPR002156">
    <property type="entry name" value="RNaseH_domain"/>
</dbReference>
<evidence type="ECO:0000259" key="2">
    <source>
        <dbReference type="PROSITE" id="PS50879"/>
    </source>
</evidence>
<dbReference type="InterPro" id="IPR036397">
    <property type="entry name" value="RNaseH_sf"/>
</dbReference>
<accession>A0AA38UAP6</accession>
<dbReference type="Proteomes" id="UP001163846">
    <property type="component" value="Unassembled WGS sequence"/>
</dbReference>
<dbReference type="InterPro" id="IPR012337">
    <property type="entry name" value="RNaseH-like_sf"/>
</dbReference>
<name>A0AA38UAP6_9AGAR</name>
<sequence>VTISWVPGHLGIEGNERADQEAKRAAETRSSRKAELPRCLRKALPHSQTAAIRTFRKRLERHHDKKWRKSPRYDAFQRIDPGRATEVSRRYWKLARWLPR</sequence>
<dbReference type="SUPFAM" id="SSF53098">
    <property type="entry name" value="Ribonuclease H-like"/>
    <property type="match status" value="1"/>
</dbReference>
<dbReference type="Gene3D" id="3.30.420.10">
    <property type="entry name" value="Ribonuclease H-like superfamily/Ribonuclease H"/>
    <property type="match status" value="1"/>
</dbReference>
<evidence type="ECO:0000256" key="1">
    <source>
        <dbReference type="SAM" id="MobiDB-lite"/>
    </source>
</evidence>
<dbReference type="GO" id="GO:0003676">
    <property type="term" value="F:nucleic acid binding"/>
    <property type="evidence" value="ECO:0007669"/>
    <property type="project" value="InterPro"/>
</dbReference>
<feature type="non-terminal residue" evidence="3">
    <location>
        <position position="1"/>
    </location>
</feature>
<comment type="caution">
    <text evidence="3">The sequence shown here is derived from an EMBL/GenBank/DDBJ whole genome shotgun (WGS) entry which is preliminary data.</text>
</comment>
<protein>
    <recommendedName>
        <fullName evidence="2">RNase H type-1 domain-containing protein</fullName>
    </recommendedName>
</protein>
<evidence type="ECO:0000313" key="4">
    <source>
        <dbReference type="Proteomes" id="UP001163846"/>
    </source>
</evidence>
<feature type="domain" description="RNase H type-1" evidence="2">
    <location>
        <begin position="1"/>
        <end position="27"/>
    </location>
</feature>
<feature type="region of interest" description="Disordered" evidence="1">
    <location>
        <begin position="14"/>
        <end position="36"/>
    </location>
</feature>
<evidence type="ECO:0000313" key="3">
    <source>
        <dbReference type="EMBL" id="KAJ3832067.1"/>
    </source>
</evidence>
<dbReference type="EMBL" id="MU807095">
    <property type="protein sequence ID" value="KAJ3832067.1"/>
    <property type="molecule type" value="Genomic_DNA"/>
</dbReference>
<organism evidence="3 4">
    <name type="scientific">Lentinula raphanica</name>
    <dbReference type="NCBI Taxonomy" id="153919"/>
    <lineage>
        <taxon>Eukaryota</taxon>
        <taxon>Fungi</taxon>
        <taxon>Dikarya</taxon>
        <taxon>Basidiomycota</taxon>
        <taxon>Agaricomycotina</taxon>
        <taxon>Agaricomycetes</taxon>
        <taxon>Agaricomycetidae</taxon>
        <taxon>Agaricales</taxon>
        <taxon>Marasmiineae</taxon>
        <taxon>Omphalotaceae</taxon>
        <taxon>Lentinula</taxon>
    </lineage>
</organism>
<gene>
    <name evidence="3" type="ORF">F5878DRAFT_513758</name>
</gene>
<dbReference type="GO" id="GO:0004523">
    <property type="term" value="F:RNA-DNA hybrid ribonuclease activity"/>
    <property type="evidence" value="ECO:0007669"/>
    <property type="project" value="InterPro"/>
</dbReference>
<dbReference type="AlphaFoldDB" id="A0AA38UAP6"/>
<proteinExistence type="predicted"/>
<dbReference type="PROSITE" id="PS50879">
    <property type="entry name" value="RNASE_H_1"/>
    <property type="match status" value="1"/>
</dbReference>
<feature type="non-terminal residue" evidence="3">
    <location>
        <position position="100"/>
    </location>
</feature>
<reference evidence="3" key="1">
    <citation type="submission" date="2022-08" db="EMBL/GenBank/DDBJ databases">
        <authorList>
            <consortium name="DOE Joint Genome Institute"/>
            <person name="Min B."/>
            <person name="Riley R."/>
            <person name="Sierra-Patev S."/>
            <person name="Naranjo-Ortiz M."/>
            <person name="Looney B."/>
            <person name="Konkel Z."/>
            <person name="Slot J.C."/>
            <person name="Sakamoto Y."/>
            <person name="Steenwyk J.L."/>
            <person name="Rokas A."/>
            <person name="Carro J."/>
            <person name="Camarero S."/>
            <person name="Ferreira P."/>
            <person name="Molpeceres G."/>
            <person name="Ruiz-Duenas F.J."/>
            <person name="Serrano A."/>
            <person name="Henrissat B."/>
            <person name="Drula E."/>
            <person name="Hughes K.W."/>
            <person name="Mata J.L."/>
            <person name="Ishikawa N.K."/>
            <person name="Vargas-Isla R."/>
            <person name="Ushijima S."/>
            <person name="Smith C.A."/>
            <person name="Ahrendt S."/>
            <person name="Andreopoulos W."/>
            <person name="He G."/>
            <person name="Labutti K."/>
            <person name="Lipzen A."/>
            <person name="Ng V."/>
            <person name="Sandor L."/>
            <person name="Barry K."/>
            <person name="Martinez A.T."/>
            <person name="Xiao Y."/>
            <person name="Gibbons J.G."/>
            <person name="Terashima K."/>
            <person name="Hibbett D.S."/>
            <person name="Grigoriev I.V."/>
        </authorList>
    </citation>
    <scope>NUCLEOTIDE SEQUENCE</scope>
    <source>
        <strain evidence="3">TFB9207</strain>
    </source>
</reference>